<dbReference type="Gene3D" id="2.30.30.830">
    <property type="match status" value="1"/>
</dbReference>
<keyword evidence="2" id="KW-0813">Transport</keyword>
<evidence type="ECO:0000256" key="9">
    <source>
        <dbReference type="SAM" id="MobiDB-lite"/>
    </source>
</evidence>
<evidence type="ECO:0000256" key="2">
    <source>
        <dbReference type="ARBA" id="ARBA00022448"/>
    </source>
</evidence>
<dbReference type="NCBIfam" id="NF041515">
    <property type="entry name" value="GspC_delta"/>
    <property type="match status" value="1"/>
</dbReference>
<evidence type="ECO:0000313" key="12">
    <source>
        <dbReference type="EMBL" id="ORJ57160.1"/>
    </source>
</evidence>
<feature type="domain" description="PDZ" evidence="11">
    <location>
        <begin position="223"/>
        <end position="291"/>
    </location>
</feature>
<dbReference type="AlphaFoldDB" id="A0A1X0XW95"/>
<feature type="region of interest" description="Disordered" evidence="9">
    <location>
        <begin position="162"/>
        <end position="181"/>
    </location>
</feature>
<dbReference type="Proteomes" id="UP000193136">
    <property type="component" value="Unassembled WGS sequence"/>
</dbReference>
<keyword evidence="3" id="KW-1003">Cell membrane</keyword>
<dbReference type="SUPFAM" id="SSF50156">
    <property type="entry name" value="PDZ domain-like"/>
    <property type="match status" value="1"/>
</dbReference>
<dbReference type="STRING" id="1969733.B5V00_14175"/>
<keyword evidence="4" id="KW-0997">Cell inner membrane</keyword>
<evidence type="ECO:0000313" key="13">
    <source>
        <dbReference type="Proteomes" id="UP000193136"/>
    </source>
</evidence>
<protein>
    <recommendedName>
        <fullName evidence="11">PDZ domain-containing protein</fullName>
    </recommendedName>
</protein>
<dbReference type="EMBL" id="NAAD01000021">
    <property type="protein sequence ID" value="ORJ57160.1"/>
    <property type="molecule type" value="Genomic_DNA"/>
</dbReference>
<evidence type="ECO:0000256" key="8">
    <source>
        <dbReference type="ARBA" id="ARBA00023136"/>
    </source>
</evidence>
<evidence type="ECO:0000256" key="10">
    <source>
        <dbReference type="SAM" id="Phobius"/>
    </source>
</evidence>
<dbReference type="InterPro" id="IPR036034">
    <property type="entry name" value="PDZ_sf"/>
</dbReference>
<sequence length="301" mass="32600">MILTFLQKNTRGIFLLLSILLGLATGYFCAVLLGLLLQPGAPEPVRQPTRMTRPARKPVLNDYQAILQRNIFNSAGGKLSFAPSTPTRGTPTATTSAGGNWTLVGTVSGGSKPLAALAGNGKTRTYRLGAKLPGGAQLTKIERSKVTLTLAGGRQQILELPKKSAPSRPRARTAAVRAGNRRPVGKQDYAVRSLGKNRWQIPRSAAEKARSNIGELLKQARVEPYVVNGSTEGFVIKMIKPGSLFNQIGLRVGDVLHEINGVPLDSPEKALQVFQQLRQARQINVSLERRGNPMTFSYEID</sequence>
<dbReference type="Gene3D" id="2.30.42.10">
    <property type="match status" value="1"/>
</dbReference>
<organism evidence="12 13">
    <name type="scientific">Geothermobacter hydrogeniphilus</name>
    <dbReference type="NCBI Taxonomy" id="1969733"/>
    <lineage>
        <taxon>Bacteria</taxon>
        <taxon>Pseudomonadati</taxon>
        <taxon>Thermodesulfobacteriota</taxon>
        <taxon>Desulfuromonadia</taxon>
        <taxon>Desulfuromonadales</taxon>
        <taxon>Geothermobacteraceae</taxon>
        <taxon>Geothermobacter</taxon>
    </lineage>
</organism>
<keyword evidence="7 10" id="KW-1133">Transmembrane helix</keyword>
<dbReference type="RefSeq" id="WP_085011476.1">
    <property type="nucleotide sequence ID" value="NZ_NAAD01000021.1"/>
</dbReference>
<feature type="compositionally biased region" description="Low complexity" evidence="9">
    <location>
        <begin position="164"/>
        <end position="178"/>
    </location>
</feature>
<evidence type="ECO:0000256" key="7">
    <source>
        <dbReference type="ARBA" id="ARBA00022989"/>
    </source>
</evidence>
<keyword evidence="5 10" id="KW-0812">Transmembrane</keyword>
<dbReference type="Pfam" id="PF11356">
    <property type="entry name" value="T2SSC"/>
    <property type="match status" value="1"/>
</dbReference>
<comment type="subcellular location">
    <subcellularLocation>
        <location evidence="1">Cell inner membrane</location>
    </subcellularLocation>
</comment>
<gene>
    <name evidence="12" type="ORF">B5V00_14175</name>
</gene>
<evidence type="ECO:0000256" key="1">
    <source>
        <dbReference type="ARBA" id="ARBA00004533"/>
    </source>
</evidence>
<keyword evidence="13" id="KW-1185">Reference proteome</keyword>
<comment type="caution">
    <text evidence="12">The sequence shown here is derived from an EMBL/GenBank/DDBJ whole genome shotgun (WGS) entry which is preliminary data.</text>
</comment>
<evidence type="ECO:0000256" key="4">
    <source>
        <dbReference type="ARBA" id="ARBA00022519"/>
    </source>
</evidence>
<keyword evidence="6" id="KW-0653">Protein transport</keyword>
<evidence type="ECO:0000256" key="3">
    <source>
        <dbReference type="ARBA" id="ARBA00022475"/>
    </source>
</evidence>
<dbReference type="InterPro" id="IPR001478">
    <property type="entry name" value="PDZ"/>
</dbReference>
<dbReference type="GO" id="GO:0015031">
    <property type="term" value="P:protein transport"/>
    <property type="evidence" value="ECO:0007669"/>
    <property type="project" value="UniProtKB-KW"/>
</dbReference>
<dbReference type="InterPro" id="IPR041489">
    <property type="entry name" value="PDZ_6"/>
</dbReference>
<evidence type="ECO:0000259" key="11">
    <source>
        <dbReference type="SMART" id="SM00228"/>
    </source>
</evidence>
<dbReference type="SMART" id="SM00228">
    <property type="entry name" value="PDZ"/>
    <property type="match status" value="1"/>
</dbReference>
<proteinExistence type="predicted"/>
<reference evidence="12 13" key="1">
    <citation type="submission" date="2017-03" db="EMBL/GenBank/DDBJ databases">
        <title>Genome sequence of Geothermobacter sp. EPR-M, Deep-Sea Iron Reducer.</title>
        <authorList>
            <person name="Tully B."/>
            <person name="Savalia P."/>
            <person name="Abuyen K."/>
            <person name="Baughan C."/>
            <person name="Romero E."/>
            <person name="Ronkowski C."/>
            <person name="Torres B."/>
            <person name="Tremblay J."/>
            <person name="Trujillo A."/>
            <person name="Tyler M."/>
            <person name="Perez-Rodriguez I."/>
            <person name="Amend J."/>
        </authorList>
    </citation>
    <scope>NUCLEOTIDE SEQUENCE [LARGE SCALE GENOMIC DNA]</scope>
    <source>
        <strain evidence="12 13">EPR-M</strain>
    </source>
</reference>
<dbReference type="InterPro" id="IPR024961">
    <property type="entry name" value="T2SS_GspC_N"/>
</dbReference>
<dbReference type="GO" id="GO:0005886">
    <property type="term" value="C:plasma membrane"/>
    <property type="evidence" value="ECO:0007669"/>
    <property type="project" value="UniProtKB-SubCell"/>
</dbReference>
<name>A0A1X0XW95_9BACT</name>
<evidence type="ECO:0000256" key="5">
    <source>
        <dbReference type="ARBA" id="ARBA00022692"/>
    </source>
</evidence>
<dbReference type="Pfam" id="PF17820">
    <property type="entry name" value="PDZ_6"/>
    <property type="match status" value="1"/>
</dbReference>
<keyword evidence="8 10" id="KW-0472">Membrane</keyword>
<feature type="transmembrane region" description="Helical" evidence="10">
    <location>
        <begin position="12"/>
        <end position="37"/>
    </location>
</feature>
<accession>A0A1X0XW95</accession>
<dbReference type="OrthoDB" id="5447763at2"/>
<evidence type="ECO:0000256" key="6">
    <source>
        <dbReference type="ARBA" id="ARBA00022927"/>
    </source>
</evidence>